<evidence type="ECO:0000313" key="2">
    <source>
        <dbReference type="Proteomes" id="UP001526426"/>
    </source>
</evidence>
<evidence type="ECO:0000313" key="1">
    <source>
        <dbReference type="EMBL" id="MCW6037082.1"/>
    </source>
</evidence>
<dbReference type="RefSeq" id="WP_265264914.1">
    <property type="nucleotide sequence ID" value="NZ_JAIHOM010000056.1"/>
</dbReference>
<reference evidence="1 2" key="1">
    <citation type="submission" date="2021-08" db="EMBL/GenBank/DDBJ databases">
        <title>Draft genome sequence of Spirulina subsalsa with high tolerance to salinity and hype-accumulation of phycocyanin.</title>
        <authorList>
            <person name="Pei H."/>
            <person name="Jiang L."/>
        </authorList>
    </citation>
    <scope>NUCLEOTIDE SEQUENCE [LARGE SCALE GENOMIC DNA]</scope>
    <source>
        <strain evidence="1 2">FACHB-351</strain>
    </source>
</reference>
<protein>
    <submittedName>
        <fullName evidence="1">Uncharacterized protein</fullName>
    </submittedName>
</protein>
<comment type="caution">
    <text evidence="1">The sequence shown here is derived from an EMBL/GenBank/DDBJ whole genome shotgun (WGS) entry which is preliminary data.</text>
</comment>
<gene>
    <name evidence="1" type="ORF">K4A83_12505</name>
</gene>
<dbReference type="Proteomes" id="UP001526426">
    <property type="component" value="Unassembled WGS sequence"/>
</dbReference>
<organism evidence="1 2">
    <name type="scientific">Spirulina subsalsa FACHB-351</name>
    <dbReference type="NCBI Taxonomy" id="234711"/>
    <lineage>
        <taxon>Bacteria</taxon>
        <taxon>Bacillati</taxon>
        <taxon>Cyanobacteriota</taxon>
        <taxon>Cyanophyceae</taxon>
        <taxon>Spirulinales</taxon>
        <taxon>Spirulinaceae</taxon>
        <taxon>Spirulina</taxon>
    </lineage>
</organism>
<dbReference type="EMBL" id="JAIHOM010000056">
    <property type="protein sequence ID" value="MCW6037082.1"/>
    <property type="molecule type" value="Genomic_DNA"/>
</dbReference>
<sequence>MNKISSDFPLLLPGAFSDLYAQVSESGKLTLADRYGLMAALLGNSLGQDERLYIDRLLRGIRLGHIQIVDEISAISCASS</sequence>
<proteinExistence type="predicted"/>
<accession>A0ABT3L6K7</accession>
<name>A0ABT3L6K7_9CYAN</name>
<keyword evidence="2" id="KW-1185">Reference proteome</keyword>